<evidence type="ECO:0000256" key="1">
    <source>
        <dbReference type="ARBA" id="ARBA00022688"/>
    </source>
</evidence>
<evidence type="ECO:0000313" key="3">
    <source>
        <dbReference type="Proteomes" id="UP001652624"/>
    </source>
</evidence>
<dbReference type="GeneID" id="107522837"/>
<dbReference type="PANTHER" id="PTHR12922">
    <property type="entry name" value="UBIQUINONE BIOSYNTHESIS PROTEIN"/>
    <property type="match status" value="1"/>
</dbReference>
<feature type="region of interest" description="Disordered" evidence="2">
    <location>
        <begin position="55"/>
        <end position="99"/>
    </location>
</feature>
<dbReference type="Proteomes" id="UP001652624">
    <property type="component" value="Chromosome 10"/>
</dbReference>
<feature type="compositionally biased region" description="Low complexity" evidence="2">
    <location>
        <begin position="87"/>
        <end position="96"/>
    </location>
</feature>
<organism evidence="3 4">
    <name type="scientific">Erinaceus europaeus</name>
    <name type="common">Western European hedgehog</name>
    <dbReference type="NCBI Taxonomy" id="9365"/>
    <lineage>
        <taxon>Eukaryota</taxon>
        <taxon>Metazoa</taxon>
        <taxon>Chordata</taxon>
        <taxon>Craniata</taxon>
        <taxon>Vertebrata</taxon>
        <taxon>Euteleostomi</taxon>
        <taxon>Mammalia</taxon>
        <taxon>Eutheria</taxon>
        <taxon>Laurasiatheria</taxon>
        <taxon>Eulipotyphla</taxon>
        <taxon>Erinaceidae</taxon>
        <taxon>Erinaceinae</taxon>
        <taxon>Erinaceus</taxon>
    </lineage>
</organism>
<dbReference type="InterPro" id="IPR007715">
    <property type="entry name" value="Coq4"/>
</dbReference>
<accession>A0ABM3Y6T6</accession>
<protein>
    <submittedName>
        <fullName evidence="4">Ubiquinone biosynthesis protein COQ4 homolog, mitochondrial-like</fullName>
    </submittedName>
</protein>
<evidence type="ECO:0000256" key="2">
    <source>
        <dbReference type="SAM" id="MobiDB-lite"/>
    </source>
</evidence>
<dbReference type="PANTHER" id="PTHR12922:SF7">
    <property type="entry name" value="UBIQUINONE BIOSYNTHESIS PROTEIN COQ4 HOMOLOG, MITOCHONDRIAL"/>
    <property type="match status" value="1"/>
</dbReference>
<gene>
    <name evidence="4" type="primary">LOC107522837</name>
</gene>
<reference evidence="4" key="1">
    <citation type="submission" date="2025-08" db="UniProtKB">
        <authorList>
            <consortium name="RefSeq"/>
        </authorList>
    </citation>
    <scope>IDENTIFICATION</scope>
</reference>
<keyword evidence="1" id="KW-0831">Ubiquinone biosynthesis</keyword>
<dbReference type="Pfam" id="PF05019">
    <property type="entry name" value="Coq4"/>
    <property type="match status" value="1"/>
</dbReference>
<name>A0ABM3Y6T6_ERIEU</name>
<dbReference type="RefSeq" id="XP_060056781.1">
    <property type="nucleotide sequence ID" value="XM_060200798.1"/>
</dbReference>
<evidence type="ECO:0000313" key="4">
    <source>
        <dbReference type="RefSeq" id="XP_060056781.1"/>
    </source>
</evidence>
<proteinExistence type="predicted"/>
<sequence>MWHDSEEDVFGDYENCRKLFLAQVDLEQKYMQISEHTEDTTAIAIEDLLCPQRFPESLRAPGPRSGEGPPPGVTATRLPRAPRPSRRLPGLPRAAADVSSRAVGHGAGRLYPEHIPTSPLQKALLAAGSAGMALSDPHRHDMVAVLGETTGLRALKALRDQMKRDPEGAQILQ</sequence>
<keyword evidence="3" id="KW-1185">Reference proteome</keyword>